<evidence type="ECO:0000259" key="3">
    <source>
        <dbReference type="Pfam" id="PF02678"/>
    </source>
</evidence>
<comment type="similarity">
    <text evidence="1 2">Belongs to the pirin family.</text>
</comment>
<dbReference type="SUPFAM" id="SSF51182">
    <property type="entry name" value="RmlC-like cupins"/>
    <property type="match status" value="1"/>
</dbReference>
<dbReference type="PIRSF" id="PIRSF006232">
    <property type="entry name" value="Pirin"/>
    <property type="match status" value="1"/>
</dbReference>
<name>A0ABV8UNH7_9PROT</name>
<evidence type="ECO:0000313" key="5">
    <source>
        <dbReference type="EMBL" id="MFC4352003.1"/>
    </source>
</evidence>
<reference evidence="6" key="1">
    <citation type="journal article" date="2019" name="Int. J. Syst. Evol. Microbiol.">
        <title>The Global Catalogue of Microorganisms (GCM) 10K type strain sequencing project: providing services to taxonomists for standard genome sequencing and annotation.</title>
        <authorList>
            <consortium name="The Broad Institute Genomics Platform"/>
            <consortium name="The Broad Institute Genome Sequencing Center for Infectious Disease"/>
            <person name="Wu L."/>
            <person name="Ma J."/>
        </authorList>
    </citation>
    <scope>NUCLEOTIDE SEQUENCE [LARGE SCALE GENOMIC DNA]</scope>
    <source>
        <strain evidence="6">CECT 8472</strain>
    </source>
</reference>
<feature type="domain" description="Pirin C-terminal" evidence="4">
    <location>
        <begin position="192"/>
        <end position="290"/>
    </location>
</feature>
<evidence type="ECO:0000256" key="2">
    <source>
        <dbReference type="RuleBase" id="RU003457"/>
    </source>
</evidence>
<dbReference type="InterPro" id="IPR003829">
    <property type="entry name" value="Pirin_N_dom"/>
</dbReference>
<dbReference type="CDD" id="cd02247">
    <property type="entry name" value="cupin_pirin_C"/>
    <property type="match status" value="1"/>
</dbReference>
<dbReference type="Pfam" id="PF02678">
    <property type="entry name" value="Pirin"/>
    <property type="match status" value="1"/>
</dbReference>
<protein>
    <submittedName>
        <fullName evidence="5">Pirin family protein</fullName>
    </submittedName>
</protein>
<dbReference type="Pfam" id="PF05726">
    <property type="entry name" value="Pirin_C"/>
    <property type="match status" value="1"/>
</dbReference>
<feature type="domain" description="Pirin N-terminal" evidence="3">
    <location>
        <begin position="34"/>
        <end position="139"/>
    </location>
</feature>
<dbReference type="InterPro" id="IPR012093">
    <property type="entry name" value="Pirin"/>
</dbReference>
<accession>A0ABV8UNH7</accession>
<dbReference type="EMBL" id="JBHSCW010000004">
    <property type="protein sequence ID" value="MFC4352003.1"/>
    <property type="molecule type" value="Genomic_DNA"/>
</dbReference>
<dbReference type="Gene3D" id="2.60.120.10">
    <property type="entry name" value="Jelly Rolls"/>
    <property type="match status" value="2"/>
</dbReference>
<organism evidence="5 6">
    <name type="scientific">Fodinicurvata halophila</name>
    <dbReference type="NCBI Taxonomy" id="1419723"/>
    <lineage>
        <taxon>Bacteria</taxon>
        <taxon>Pseudomonadati</taxon>
        <taxon>Pseudomonadota</taxon>
        <taxon>Alphaproteobacteria</taxon>
        <taxon>Rhodospirillales</taxon>
        <taxon>Rhodovibrionaceae</taxon>
        <taxon>Fodinicurvata</taxon>
    </lineage>
</organism>
<dbReference type="InterPro" id="IPR011051">
    <property type="entry name" value="RmlC_Cupin_sf"/>
</dbReference>
<dbReference type="RefSeq" id="WP_382422347.1">
    <property type="nucleotide sequence ID" value="NZ_JBHSCW010000004.1"/>
</dbReference>
<evidence type="ECO:0000313" key="6">
    <source>
        <dbReference type="Proteomes" id="UP001595799"/>
    </source>
</evidence>
<comment type="caution">
    <text evidence="5">The sequence shown here is derived from an EMBL/GenBank/DDBJ whole genome shotgun (WGS) entry which is preliminary data.</text>
</comment>
<proteinExistence type="inferred from homology"/>
<dbReference type="InterPro" id="IPR014710">
    <property type="entry name" value="RmlC-like_jellyroll"/>
</dbReference>
<gene>
    <name evidence="5" type="ORF">ACFOW6_10655</name>
</gene>
<dbReference type="Proteomes" id="UP001595799">
    <property type="component" value="Unassembled WGS sequence"/>
</dbReference>
<evidence type="ECO:0000259" key="4">
    <source>
        <dbReference type="Pfam" id="PF05726"/>
    </source>
</evidence>
<dbReference type="PANTHER" id="PTHR13903">
    <property type="entry name" value="PIRIN-RELATED"/>
    <property type="match status" value="1"/>
</dbReference>
<dbReference type="PANTHER" id="PTHR13903:SF8">
    <property type="entry name" value="PIRIN"/>
    <property type="match status" value="1"/>
</dbReference>
<keyword evidence="6" id="KW-1185">Reference proteome</keyword>
<evidence type="ECO:0000256" key="1">
    <source>
        <dbReference type="ARBA" id="ARBA00008416"/>
    </source>
</evidence>
<dbReference type="InterPro" id="IPR008778">
    <property type="entry name" value="Pirin_C_dom"/>
</dbReference>
<sequence>MSWNPALTPGCPEETGSEAIETLIVPRARDLGGFEVRRVLPAPRRRMVGPFIFFDQMGPAQFLTGQGIDVRPHPHIGLGTVTYLYSGDLHHRDSLGTDQIIRPGALNWMVAGRGVTHSERTSMEARTGPSRLSGIQSWIALPESHEDMAPLFEHHDERALPRIEGDGIELRLILGRAYGEQAPATLFSETFYADVRLRPGARLPLPDEHEERGLHVVEGEVTVAGQDFEAGQMMVFRTGDRITVAAGDQGARLMLLGGAALEGPRHIWWNFVASSKERIEEAKRQWRAETWGDGLFELPVGDREEHIPLPDETL</sequence>
<dbReference type="CDD" id="cd02909">
    <property type="entry name" value="cupin_pirin_N"/>
    <property type="match status" value="1"/>
</dbReference>